<gene>
    <name evidence="2" type="ORF">CU098_000842</name>
</gene>
<keyword evidence="3" id="KW-1185">Reference proteome</keyword>
<dbReference type="STRING" id="4846.A0A367J3N8"/>
<evidence type="ECO:0000313" key="2">
    <source>
        <dbReference type="EMBL" id="RCH84548.1"/>
    </source>
</evidence>
<dbReference type="Pfam" id="PF04112">
    <property type="entry name" value="Mak10"/>
    <property type="match status" value="1"/>
</dbReference>
<feature type="domain" description="NAA35-like N-terminal" evidence="1">
    <location>
        <begin position="47"/>
        <end position="176"/>
    </location>
</feature>
<sequence>MQQPIGKIEEALTDLNIDVPHQDNYLLPQWKDITAFLDKATQDFEVGQLVHLQSFTLFDAMSAIEIMDPRMDTGMAVAEPYRAFDITQQFSAEQILSIMDKLVTREMAWISGHSLSQTVYTCIYFHHIQSLNEFSMPTLTSPVPDIIYGVLRTYILATVKCCHYIWMEMTQGNIYE</sequence>
<dbReference type="GO" id="GO:0031417">
    <property type="term" value="C:NatC complex"/>
    <property type="evidence" value="ECO:0007669"/>
    <property type="project" value="InterPro"/>
</dbReference>
<dbReference type="InterPro" id="IPR057983">
    <property type="entry name" value="NAA35-like_N"/>
</dbReference>
<proteinExistence type="predicted"/>
<reference evidence="2 3" key="1">
    <citation type="journal article" date="2018" name="G3 (Bethesda)">
        <title>Phylogenetic and Phylogenomic Definition of Rhizopus Species.</title>
        <authorList>
            <person name="Gryganskyi A.P."/>
            <person name="Golan J."/>
            <person name="Dolatabadi S."/>
            <person name="Mondo S."/>
            <person name="Robb S."/>
            <person name="Idnurm A."/>
            <person name="Muszewska A."/>
            <person name="Steczkiewicz K."/>
            <person name="Masonjones S."/>
            <person name="Liao H.L."/>
            <person name="Gajdeczka M.T."/>
            <person name="Anike F."/>
            <person name="Vuek A."/>
            <person name="Anishchenko I.M."/>
            <person name="Voigt K."/>
            <person name="de Hoog G.S."/>
            <person name="Smith M.E."/>
            <person name="Heitman J."/>
            <person name="Vilgalys R."/>
            <person name="Stajich J.E."/>
        </authorList>
    </citation>
    <scope>NUCLEOTIDE SEQUENCE [LARGE SCALE GENOMIC DNA]</scope>
    <source>
        <strain evidence="2 3">LSU 92-RS-03</strain>
    </source>
</reference>
<dbReference type="PANTHER" id="PTHR21373">
    <property type="entry name" value="GLUCOSE REPRESSIBLE PROTEIN MAK10"/>
    <property type="match status" value="1"/>
</dbReference>
<dbReference type="Proteomes" id="UP000253551">
    <property type="component" value="Unassembled WGS sequence"/>
</dbReference>
<name>A0A367J3N8_RHIST</name>
<dbReference type="EMBL" id="PJQM01004415">
    <property type="protein sequence ID" value="RCH84548.1"/>
    <property type="molecule type" value="Genomic_DNA"/>
</dbReference>
<comment type="caution">
    <text evidence="2">The sequence shown here is derived from an EMBL/GenBank/DDBJ whole genome shotgun (WGS) entry which is preliminary data.</text>
</comment>
<accession>A0A367J3N8</accession>
<dbReference type="PANTHER" id="PTHR21373:SF0">
    <property type="entry name" value="N-ALPHA-ACETYLTRANSFERASE 35, NATC AUXILIARY SUBUNIT"/>
    <property type="match status" value="1"/>
</dbReference>
<evidence type="ECO:0000313" key="3">
    <source>
        <dbReference type="Proteomes" id="UP000253551"/>
    </source>
</evidence>
<feature type="non-terminal residue" evidence="2">
    <location>
        <position position="176"/>
    </location>
</feature>
<evidence type="ECO:0000259" key="1">
    <source>
        <dbReference type="Pfam" id="PF04112"/>
    </source>
</evidence>
<dbReference type="OrthoDB" id="269405at2759"/>
<protein>
    <recommendedName>
        <fullName evidence="1">NAA35-like N-terminal domain-containing protein</fullName>
    </recommendedName>
</protein>
<organism evidence="2 3">
    <name type="scientific">Rhizopus stolonifer</name>
    <name type="common">Rhizopus nigricans</name>
    <dbReference type="NCBI Taxonomy" id="4846"/>
    <lineage>
        <taxon>Eukaryota</taxon>
        <taxon>Fungi</taxon>
        <taxon>Fungi incertae sedis</taxon>
        <taxon>Mucoromycota</taxon>
        <taxon>Mucoromycotina</taxon>
        <taxon>Mucoromycetes</taxon>
        <taxon>Mucorales</taxon>
        <taxon>Mucorineae</taxon>
        <taxon>Rhizopodaceae</taxon>
        <taxon>Rhizopus</taxon>
    </lineage>
</organism>
<dbReference type="AlphaFoldDB" id="A0A367J3N8"/>
<dbReference type="InterPro" id="IPR007244">
    <property type="entry name" value="Naa35_N"/>
</dbReference>